<gene>
    <name evidence="2" type="ORF">TPAB3V08_LOCUS13067</name>
</gene>
<evidence type="ECO:0000313" key="3">
    <source>
        <dbReference type="Proteomes" id="UP001153148"/>
    </source>
</evidence>
<protein>
    <recommendedName>
        <fullName evidence="1">Phenylalanyl tRNA synthetase beta chain core domain-containing protein</fullName>
    </recommendedName>
</protein>
<dbReference type="Gene3D" id="3.30.930.10">
    <property type="entry name" value="Bira Bifunctional Protein, Domain 2"/>
    <property type="match status" value="1"/>
</dbReference>
<reference evidence="2" key="1">
    <citation type="submission" date="2021-03" db="EMBL/GenBank/DDBJ databases">
        <authorList>
            <person name="Tran Van P."/>
        </authorList>
    </citation>
    <scope>NUCLEOTIDE SEQUENCE</scope>
</reference>
<evidence type="ECO:0000313" key="2">
    <source>
        <dbReference type="EMBL" id="CAG2066124.1"/>
    </source>
</evidence>
<evidence type="ECO:0000259" key="1">
    <source>
        <dbReference type="Pfam" id="PF17759"/>
    </source>
</evidence>
<feature type="domain" description="Phenylalanyl tRNA synthetase beta chain core" evidence="1">
    <location>
        <begin position="3"/>
        <end position="137"/>
    </location>
</feature>
<dbReference type="Proteomes" id="UP001153148">
    <property type="component" value="Unassembled WGS sequence"/>
</dbReference>
<sequence>FPVNKLSDQLREEIAQAGFTEALTFSLCSSDDISTKLNRHIKDVPAVLISNPKTLEFQVARTTLLPGLLKTLAANKKMPLPLKIFEVSDVILRDISTEVGARNERRLCAVNCNKSPGFEVIHGLLDRVMTLLEIPKSVDKNIVGYYLQATDGE</sequence>
<comment type="caution">
    <text evidence="2">The sequence shown here is derived from an EMBL/GenBank/DDBJ whole genome shotgun (WGS) entry which is preliminary data.</text>
</comment>
<dbReference type="InterPro" id="IPR045060">
    <property type="entry name" value="Phe-tRNA-ligase_IIc_bsu"/>
</dbReference>
<dbReference type="PANTHER" id="PTHR10947:SF0">
    <property type="entry name" value="PHENYLALANINE--TRNA LIGASE BETA SUBUNIT"/>
    <property type="match status" value="1"/>
</dbReference>
<dbReference type="InterPro" id="IPR041616">
    <property type="entry name" value="PheRS_beta_core"/>
</dbReference>
<dbReference type="InterPro" id="IPR045864">
    <property type="entry name" value="aa-tRNA-synth_II/BPL/LPL"/>
</dbReference>
<dbReference type="PANTHER" id="PTHR10947">
    <property type="entry name" value="PHENYLALANYL-TRNA SYNTHETASE BETA CHAIN AND LEUCINE-RICH REPEAT-CONTAINING PROTEIN 47"/>
    <property type="match status" value="1"/>
</dbReference>
<proteinExistence type="predicted"/>
<feature type="non-terminal residue" evidence="2">
    <location>
        <position position="1"/>
    </location>
</feature>
<organism evidence="2 3">
    <name type="scientific">Timema podura</name>
    <name type="common">Walking stick</name>
    <dbReference type="NCBI Taxonomy" id="61482"/>
    <lineage>
        <taxon>Eukaryota</taxon>
        <taxon>Metazoa</taxon>
        <taxon>Ecdysozoa</taxon>
        <taxon>Arthropoda</taxon>
        <taxon>Hexapoda</taxon>
        <taxon>Insecta</taxon>
        <taxon>Pterygota</taxon>
        <taxon>Neoptera</taxon>
        <taxon>Polyneoptera</taxon>
        <taxon>Phasmatodea</taxon>
        <taxon>Timematodea</taxon>
        <taxon>Timematoidea</taxon>
        <taxon>Timematidae</taxon>
        <taxon>Timema</taxon>
    </lineage>
</organism>
<dbReference type="Pfam" id="PF17759">
    <property type="entry name" value="tRNA_synthFbeta"/>
    <property type="match status" value="1"/>
</dbReference>
<keyword evidence="3" id="KW-1185">Reference proteome</keyword>
<dbReference type="SUPFAM" id="SSF55681">
    <property type="entry name" value="Class II aaRS and biotin synthetases"/>
    <property type="match status" value="1"/>
</dbReference>
<dbReference type="EMBL" id="CAJPIN010050658">
    <property type="protein sequence ID" value="CAG2066124.1"/>
    <property type="molecule type" value="Genomic_DNA"/>
</dbReference>
<name>A0ABN7PKP4_TIMPD</name>
<accession>A0ABN7PKP4</accession>